<reference evidence="1 2" key="1">
    <citation type="journal article" date="2011" name="J. Bacteriol.">
        <title>Complete genome sequence of seawater bacterium Glaciecola nitratireducens FR1064T.</title>
        <authorList>
            <person name="Bian F."/>
            <person name="Qin Q.L."/>
            <person name="Xie B.B."/>
            <person name="Shu Y.L."/>
            <person name="Zhang X.Y."/>
            <person name="Yu Y."/>
            <person name="Chen B."/>
            <person name="Chen X.L."/>
            <person name="Zhou B.C."/>
            <person name="Zhang Y.Z."/>
        </authorList>
    </citation>
    <scope>NUCLEOTIDE SEQUENCE [LARGE SCALE GENOMIC DNA]</scope>
    <source>
        <strain evidence="2">JCM 12485 / KCTC 12276 / FR1064</strain>
    </source>
</reference>
<dbReference type="KEGG" id="gni:GNIT_1600"/>
<sequence>MSLQTHYDNVKTVLGTYYWGGAESYNPASDPFYRRLITVLNNNP</sequence>
<keyword evidence="2" id="KW-1185">Reference proteome</keyword>
<accession>G4QH86</accession>
<organism evidence="1 2">
    <name type="scientific">Glaciecola nitratireducens (strain JCM 12485 / KCTC 12276 / FR1064)</name>
    <dbReference type="NCBI Taxonomy" id="1085623"/>
    <lineage>
        <taxon>Bacteria</taxon>
        <taxon>Pseudomonadati</taxon>
        <taxon>Pseudomonadota</taxon>
        <taxon>Gammaproteobacteria</taxon>
        <taxon>Alteromonadales</taxon>
        <taxon>Alteromonadaceae</taxon>
        <taxon>Brumicola</taxon>
    </lineage>
</organism>
<dbReference type="EMBL" id="CP003060">
    <property type="protein sequence ID" value="AEP29717.1"/>
    <property type="molecule type" value="Genomic_DNA"/>
</dbReference>
<evidence type="ECO:0000313" key="2">
    <source>
        <dbReference type="Proteomes" id="UP000009282"/>
    </source>
</evidence>
<dbReference type="HOGENOM" id="CLU_3216825_0_0_6"/>
<protein>
    <submittedName>
        <fullName evidence="1">Uncharacterized protein</fullName>
    </submittedName>
</protein>
<name>G4QH86_GLANF</name>
<gene>
    <name evidence="1" type="ordered locus">GNIT_1600</name>
</gene>
<dbReference type="RefSeq" id="WP_014108591.1">
    <property type="nucleotide sequence ID" value="NC_016041.1"/>
</dbReference>
<proteinExistence type="predicted"/>
<dbReference type="AlphaFoldDB" id="G4QH86"/>
<dbReference type="Proteomes" id="UP000009282">
    <property type="component" value="Chromosome"/>
</dbReference>
<evidence type="ECO:0000313" key="1">
    <source>
        <dbReference type="EMBL" id="AEP29717.1"/>
    </source>
</evidence>